<dbReference type="Proteomes" id="UP001154322">
    <property type="component" value="Unassembled WGS sequence"/>
</dbReference>
<dbReference type="PANTHER" id="PTHR23514:SF3">
    <property type="entry name" value="BYPASS OF STOP CODON PROTEIN 6"/>
    <property type="match status" value="1"/>
</dbReference>
<protein>
    <recommendedName>
        <fullName evidence="8">Major facilitator superfamily (MFS) profile domain-containing protein</fullName>
    </recommendedName>
</protein>
<feature type="transmembrane region" description="Helical" evidence="7">
    <location>
        <begin position="77"/>
        <end position="95"/>
    </location>
</feature>
<evidence type="ECO:0000256" key="3">
    <source>
        <dbReference type="ARBA" id="ARBA00022448"/>
    </source>
</evidence>
<dbReference type="PROSITE" id="PS50850">
    <property type="entry name" value="MFS"/>
    <property type="match status" value="1"/>
</dbReference>
<dbReference type="Pfam" id="PF07690">
    <property type="entry name" value="MFS_1"/>
    <property type="match status" value="1"/>
</dbReference>
<feature type="transmembrane region" description="Helical" evidence="7">
    <location>
        <begin position="45"/>
        <end position="65"/>
    </location>
</feature>
<comment type="similarity">
    <text evidence="2">Belongs to the major facilitator superfamily.</text>
</comment>
<keyword evidence="4 7" id="KW-0812">Transmembrane</keyword>
<evidence type="ECO:0000256" key="7">
    <source>
        <dbReference type="SAM" id="Phobius"/>
    </source>
</evidence>
<keyword evidence="10" id="KW-1185">Reference proteome</keyword>
<gene>
    <name evidence="9" type="ORF">WJ0W_001738</name>
</gene>
<dbReference type="Gene3D" id="1.20.1250.20">
    <property type="entry name" value="MFS general substrate transporter like domains"/>
    <property type="match status" value="1"/>
</dbReference>
<dbReference type="InterPro" id="IPR051788">
    <property type="entry name" value="MFS_Transporter"/>
</dbReference>
<evidence type="ECO:0000256" key="6">
    <source>
        <dbReference type="ARBA" id="ARBA00023136"/>
    </source>
</evidence>
<evidence type="ECO:0000259" key="8">
    <source>
        <dbReference type="PROSITE" id="PS50850"/>
    </source>
</evidence>
<keyword evidence="6 7" id="KW-0472">Membrane</keyword>
<evidence type="ECO:0000256" key="1">
    <source>
        <dbReference type="ARBA" id="ARBA00004651"/>
    </source>
</evidence>
<dbReference type="InterPro" id="IPR011701">
    <property type="entry name" value="MFS"/>
</dbReference>
<dbReference type="SUPFAM" id="SSF103473">
    <property type="entry name" value="MFS general substrate transporter"/>
    <property type="match status" value="1"/>
</dbReference>
<dbReference type="InterPro" id="IPR020846">
    <property type="entry name" value="MFS_dom"/>
</dbReference>
<sequence length="144" mass="15206">MAFGRFFAGVLAERMGYARYLFYSCGLSLLMMAGFVFASQLWSSFAVTLLFGIGMAGIFSIALVFANHVLPGMTERITSLLVAAGGIGGAVVPRLTGWMMDAFGVSGAQWLLMSFMGLLFLIVIASSRMGRSAAPSASAAVHQS</sequence>
<evidence type="ECO:0000313" key="10">
    <source>
        <dbReference type="Proteomes" id="UP001154322"/>
    </source>
</evidence>
<reference evidence="9" key="1">
    <citation type="submission" date="2022-06" db="EMBL/GenBank/DDBJ databases">
        <authorList>
            <person name="Dietemann V."/>
            <person name="Ory F."/>
            <person name="Dainat B."/>
            <person name="Oberhansli S."/>
        </authorList>
    </citation>
    <scope>NUCLEOTIDE SEQUENCE</scope>
    <source>
        <strain evidence="9">Ena-SAMPLE-TAB-26-04-2022-14:26:32:270-5432</strain>
    </source>
</reference>
<dbReference type="InterPro" id="IPR036259">
    <property type="entry name" value="MFS_trans_sf"/>
</dbReference>
<organism evidence="9 10">
    <name type="scientific">Paenibacillus melissococcoides</name>
    <dbReference type="NCBI Taxonomy" id="2912268"/>
    <lineage>
        <taxon>Bacteria</taxon>
        <taxon>Bacillati</taxon>
        <taxon>Bacillota</taxon>
        <taxon>Bacilli</taxon>
        <taxon>Bacillales</taxon>
        <taxon>Paenibacillaceae</taxon>
        <taxon>Paenibacillus</taxon>
    </lineage>
</organism>
<proteinExistence type="inferred from homology"/>
<dbReference type="PANTHER" id="PTHR23514">
    <property type="entry name" value="BYPASS OF STOP CODON PROTEIN 6"/>
    <property type="match status" value="1"/>
</dbReference>
<evidence type="ECO:0000313" key="9">
    <source>
        <dbReference type="EMBL" id="CAH8244503.1"/>
    </source>
</evidence>
<evidence type="ECO:0000256" key="4">
    <source>
        <dbReference type="ARBA" id="ARBA00022692"/>
    </source>
</evidence>
<keyword evidence="3" id="KW-0813">Transport</keyword>
<feature type="domain" description="Major facilitator superfamily (MFS) profile" evidence="8">
    <location>
        <begin position="1"/>
        <end position="144"/>
    </location>
</feature>
<feature type="transmembrane region" description="Helical" evidence="7">
    <location>
        <begin position="107"/>
        <end position="125"/>
    </location>
</feature>
<feature type="transmembrane region" description="Helical" evidence="7">
    <location>
        <begin position="20"/>
        <end position="39"/>
    </location>
</feature>
<name>A0ABN8U0B0_9BACL</name>
<comment type="subcellular location">
    <subcellularLocation>
        <location evidence="1">Cell membrane</location>
        <topology evidence="1">Multi-pass membrane protein</topology>
    </subcellularLocation>
</comment>
<dbReference type="EMBL" id="CALYLO010000002">
    <property type="protein sequence ID" value="CAH8244503.1"/>
    <property type="molecule type" value="Genomic_DNA"/>
</dbReference>
<keyword evidence="5 7" id="KW-1133">Transmembrane helix</keyword>
<comment type="caution">
    <text evidence="9">The sequence shown here is derived from an EMBL/GenBank/DDBJ whole genome shotgun (WGS) entry which is preliminary data.</text>
</comment>
<accession>A0ABN8U0B0</accession>
<evidence type="ECO:0000256" key="2">
    <source>
        <dbReference type="ARBA" id="ARBA00008335"/>
    </source>
</evidence>
<evidence type="ECO:0000256" key="5">
    <source>
        <dbReference type="ARBA" id="ARBA00022989"/>
    </source>
</evidence>
<dbReference type="RefSeq" id="WP_249725356.1">
    <property type="nucleotide sequence ID" value="NZ_AP031286.1"/>
</dbReference>